<evidence type="ECO:0000256" key="1">
    <source>
        <dbReference type="SAM" id="SignalP"/>
    </source>
</evidence>
<dbReference type="Gene3D" id="3.40.50.880">
    <property type="match status" value="1"/>
</dbReference>
<keyword evidence="4" id="KW-1185">Reference proteome</keyword>
<gene>
    <name evidence="3" type="ORF">HAHE_37020</name>
</gene>
<feature type="chain" id="PRO_5047199603" description="ThuA-like domain-containing protein" evidence="1">
    <location>
        <begin position="22"/>
        <end position="289"/>
    </location>
</feature>
<dbReference type="Proteomes" id="UP001374893">
    <property type="component" value="Chromosome"/>
</dbReference>
<dbReference type="PANTHER" id="PTHR40469">
    <property type="entry name" value="SECRETED GLYCOSYL HYDROLASE"/>
    <property type="match status" value="1"/>
</dbReference>
<dbReference type="Pfam" id="PF06283">
    <property type="entry name" value="ThuA"/>
    <property type="match status" value="1"/>
</dbReference>
<dbReference type="PANTHER" id="PTHR40469:SF2">
    <property type="entry name" value="GALACTOSE-BINDING DOMAIN-LIKE SUPERFAMILY PROTEIN"/>
    <property type="match status" value="1"/>
</dbReference>
<feature type="domain" description="ThuA-like" evidence="2">
    <location>
        <begin position="52"/>
        <end position="279"/>
    </location>
</feature>
<name>A0ABM7RHS8_9BACT</name>
<accession>A0ABM7RHS8</accession>
<dbReference type="EMBL" id="AP024702">
    <property type="protein sequence ID" value="BCX49794.1"/>
    <property type="molecule type" value="Genomic_DNA"/>
</dbReference>
<evidence type="ECO:0000259" key="2">
    <source>
        <dbReference type="Pfam" id="PF06283"/>
    </source>
</evidence>
<dbReference type="SUPFAM" id="SSF52317">
    <property type="entry name" value="Class I glutamine amidotransferase-like"/>
    <property type="match status" value="1"/>
</dbReference>
<dbReference type="RefSeq" id="WP_338686555.1">
    <property type="nucleotide sequence ID" value="NZ_AP024702.1"/>
</dbReference>
<reference evidence="3 4" key="1">
    <citation type="submission" date="2021-06" db="EMBL/GenBank/DDBJ databases">
        <title>Complete genome of Haloferula helveola possessing various polysaccharide degrading enzymes.</title>
        <authorList>
            <person name="Takami H."/>
            <person name="Huang C."/>
            <person name="Hamasaki K."/>
        </authorList>
    </citation>
    <scope>NUCLEOTIDE SEQUENCE [LARGE SCALE GENOMIC DNA]</scope>
    <source>
        <strain evidence="3 4">CN-1</strain>
    </source>
</reference>
<evidence type="ECO:0000313" key="4">
    <source>
        <dbReference type="Proteomes" id="UP001374893"/>
    </source>
</evidence>
<sequence length="289" mass="32156">MKSSILLPLGLCLAAGLIAWAPKKESPPDGALEKIKAAIPDEAYAKPKKARKILVFSKTAGFRHASIATGKVALTELGKDTGAFEAVVSDDFSNFEPGKIDEFDAIVFLSTTQNAFKGATDEKELQDSLMAFIEGGKGFVGIHAATDTFYNWPKYGEMMNGYFNGHPWGAGAQVHIYVEPGKEKHPLVAMFEGDPVEFKEEIYQFKDPYDSGKVEMLLRLNPEKSQKVGGMKRDDNDYGVAWARHWGEGRVFYCSLGHNHDMYWHPKVLRHYLAGIQWALGDYEVKVSK</sequence>
<dbReference type="InterPro" id="IPR029010">
    <property type="entry name" value="ThuA-like"/>
</dbReference>
<feature type="signal peptide" evidence="1">
    <location>
        <begin position="1"/>
        <end position="21"/>
    </location>
</feature>
<proteinExistence type="predicted"/>
<evidence type="ECO:0000313" key="3">
    <source>
        <dbReference type="EMBL" id="BCX49794.1"/>
    </source>
</evidence>
<organism evidence="3 4">
    <name type="scientific">Haloferula helveola</name>
    <dbReference type="NCBI Taxonomy" id="490095"/>
    <lineage>
        <taxon>Bacteria</taxon>
        <taxon>Pseudomonadati</taxon>
        <taxon>Verrucomicrobiota</taxon>
        <taxon>Verrucomicrobiia</taxon>
        <taxon>Verrucomicrobiales</taxon>
        <taxon>Verrucomicrobiaceae</taxon>
        <taxon>Haloferula</taxon>
    </lineage>
</organism>
<protein>
    <recommendedName>
        <fullName evidence="2">ThuA-like domain-containing protein</fullName>
    </recommendedName>
</protein>
<dbReference type="InterPro" id="IPR029062">
    <property type="entry name" value="Class_I_gatase-like"/>
</dbReference>
<keyword evidence="1" id="KW-0732">Signal</keyword>